<comment type="catalytic activity">
    <reaction evidence="2">
        <text>thiamine phosphate + ATP = thiamine diphosphate + ADP</text>
        <dbReference type="Rhea" id="RHEA:15913"/>
        <dbReference type="ChEBI" id="CHEBI:30616"/>
        <dbReference type="ChEBI" id="CHEBI:37575"/>
        <dbReference type="ChEBI" id="CHEBI:58937"/>
        <dbReference type="ChEBI" id="CHEBI:456216"/>
        <dbReference type="EC" id="2.7.4.16"/>
    </reaction>
</comment>
<protein>
    <recommendedName>
        <fullName evidence="2">Thiamine-monophosphate kinase</fullName>
        <shortName evidence="2">TMP kinase</shortName>
        <shortName evidence="2">Thiamine-phosphate kinase</shortName>
        <ecNumber evidence="2">2.7.4.16</ecNumber>
    </recommendedName>
</protein>
<dbReference type="PIRSF" id="PIRSF005303">
    <property type="entry name" value="Thiam_monoph_kin"/>
    <property type="match status" value="1"/>
</dbReference>
<keyword evidence="2" id="KW-0460">Magnesium</keyword>
<dbReference type="GO" id="GO:0009229">
    <property type="term" value="P:thiamine diphosphate biosynthetic process"/>
    <property type="evidence" value="ECO:0007669"/>
    <property type="project" value="UniProtKB-UniRule"/>
</dbReference>
<dbReference type="GO" id="GO:0005524">
    <property type="term" value="F:ATP binding"/>
    <property type="evidence" value="ECO:0007669"/>
    <property type="project" value="UniProtKB-UniRule"/>
</dbReference>
<feature type="binding site" evidence="2">
    <location>
        <position position="314"/>
    </location>
    <ligand>
        <name>substrate</name>
    </ligand>
</feature>
<sequence length="318" mass="34508">MKEFDFIKRYLQTGTDNDVVLGIGDDAAIVRPREGFDLCFSADMLLKDRHFFANVKPEDLAWKVLAVNVSDMAAMGAIPRWVLLSAALPELDEVWLKRFCGSFFGLAKKFGVTLIGGDTTKGDMAFNVTIIGELPKGRALRRDAAVAGDDIWVSGRVGMAAAALNCRLKRCVLPDDVFAECEQKLLRPEPRVGLGLALLPFARAAQDVSDGLAQDLGHILTASGVGAEIWADSLPSLSVLKDILPRAQWLSYTLAGGDDYELVFTAPESCRSRVLDAAERCGVPVTRIGKINGGCRLKVLDADGRELELHSLGFDHFG</sequence>
<comment type="miscellaneous">
    <text evidence="2">Reaction mechanism of ThiL seems to utilize a direct, inline transfer of the gamma-phosphate of ATP to TMP rather than a phosphorylated enzyme intermediate.</text>
</comment>
<dbReference type="AlphaFoldDB" id="A0A0H5E0H3"/>
<feature type="binding site" evidence="2">
    <location>
        <position position="71"/>
    </location>
    <ligand>
        <name>Mg(2+)</name>
        <dbReference type="ChEBI" id="CHEBI:18420"/>
        <label>2</label>
    </ligand>
</feature>
<keyword evidence="2" id="KW-0547">Nucleotide-binding</keyword>
<feature type="binding site" evidence="2">
    <location>
        <position position="209"/>
    </location>
    <ligand>
        <name>ATP</name>
        <dbReference type="ChEBI" id="CHEBI:30616"/>
    </ligand>
</feature>
<evidence type="ECO:0000256" key="2">
    <source>
        <dbReference type="HAMAP-Rule" id="MF_02128"/>
    </source>
</evidence>
<feature type="binding site" evidence="2">
    <location>
        <position position="258"/>
    </location>
    <ligand>
        <name>substrate</name>
    </ligand>
</feature>
<feature type="binding site" evidence="2">
    <location>
        <position position="207"/>
    </location>
    <ligand>
        <name>Mg(2+)</name>
        <dbReference type="ChEBI" id="CHEBI:18420"/>
        <label>3</label>
    </ligand>
</feature>
<dbReference type="SUPFAM" id="SSF55326">
    <property type="entry name" value="PurM N-terminal domain-like"/>
    <property type="match status" value="1"/>
</dbReference>
<dbReference type="InterPro" id="IPR016188">
    <property type="entry name" value="PurM-like_N"/>
</dbReference>
<feature type="binding site" evidence="2">
    <location>
        <position position="43"/>
    </location>
    <ligand>
        <name>Mg(2+)</name>
        <dbReference type="ChEBI" id="CHEBI:18420"/>
        <label>1</label>
    </ligand>
</feature>
<comment type="pathway">
    <text evidence="2">Cofactor biosynthesis; thiamine diphosphate biosynthesis; thiamine diphosphate from thiamine phosphate: step 1/1.</text>
</comment>
<gene>
    <name evidence="2" type="primary">thiL</name>
</gene>
<dbReference type="InterPro" id="IPR036921">
    <property type="entry name" value="PurM-like_N_sf"/>
</dbReference>
<comment type="similarity">
    <text evidence="2">Belongs to the thiamine-monophosphate kinase family.</text>
</comment>
<accession>A0A0H5E0H3</accession>
<dbReference type="InterPro" id="IPR010918">
    <property type="entry name" value="PurM-like_C_dom"/>
</dbReference>
<reference evidence="5 6" key="1">
    <citation type="submission" date="2014-11" db="EMBL/GenBank/DDBJ databases">
        <authorList>
            <person name="Diene M.Seydina."/>
        </authorList>
    </citation>
    <scope>NUCLEOTIDE SEQUENCE [LARGE SCALE GENOMIC DNA]</scope>
    <source>
        <strain evidence="5 6">Neisseria meningitidis CHUV</strain>
    </source>
</reference>
<dbReference type="UniPathway" id="UPA00060">
    <property type="reaction ID" value="UER00142"/>
</dbReference>
<dbReference type="GO" id="GO:0009228">
    <property type="term" value="P:thiamine biosynthetic process"/>
    <property type="evidence" value="ECO:0007669"/>
    <property type="project" value="UniProtKB-KW"/>
</dbReference>
<feature type="binding site" evidence="2">
    <location>
        <position position="50"/>
    </location>
    <ligand>
        <name>substrate</name>
    </ligand>
</feature>
<keyword evidence="2" id="KW-0479">Metal-binding</keyword>
<keyword evidence="2" id="KW-0067">ATP-binding</keyword>
<feature type="binding site" evidence="2">
    <location>
        <position position="210"/>
    </location>
    <ligand>
        <name>Mg(2+)</name>
        <dbReference type="ChEBI" id="CHEBI:18420"/>
        <label>5</label>
    </ligand>
</feature>
<dbReference type="InterPro" id="IPR036676">
    <property type="entry name" value="PurM-like_C_sf"/>
</dbReference>
<dbReference type="GO" id="GO:0009030">
    <property type="term" value="F:thiamine-phosphate kinase activity"/>
    <property type="evidence" value="ECO:0007669"/>
    <property type="project" value="UniProtKB-UniRule"/>
</dbReference>
<name>A0A0H5E0H3_NEIMI</name>
<dbReference type="Pfam" id="PF02769">
    <property type="entry name" value="AIRS_C"/>
    <property type="match status" value="1"/>
</dbReference>
<keyword evidence="1 2" id="KW-0784">Thiamine biosynthesis</keyword>
<keyword evidence="2 5" id="KW-0418">Kinase</keyword>
<dbReference type="PANTHER" id="PTHR30270:SF0">
    <property type="entry name" value="THIAMINE-MONOPHOSPHATE KINASE"/>
    <property type="match status" value="1"/>
</dbReference>
<feature type="binding site" evidence="2">
    <location>
        <begin position="117"/>
        <end position="118"/>
    </location>
    <ligand>
        <name>ATP</name>
        <dbReference type="ChEBI" id="CHEBI:30616"/>
    </ligand>
</feature>
<evidence type="ECO:0000313" key="5">
    <source>
        <dbReference type="EMBL" id="CRM98598.1"/>
    </source>
</evidence>
<dbReference type="GO" id="GO:0000287">
    <property type="term" value="F:magnesium ion binding"/>
    <property type="evidence" value="ECO:0007669"/>
    <property type="project" value="UniProtKB-UniRule"/>
</dbReference>
<dbReference type="PANTHER" id="PTHR30270">
    <property type="entry name" value="THIAMINE-MONOPHOSPHATE KINASE"/>
    <property type="match status" value="1"/>
</dbReference>
<feature type="binding site" evidence="2">
    <location>
        <position position="142"/>
    </location>
    <ligand>
        <name>ATP</name>
        <dbReference type="ChEBI" id="CHEBI:30616"/>
    </ligand>
</feature>
<dbReference type="EMBL" id="CVTF01000003">
    <property type="protein sequence ID" value="CRM98598.1"/>
    <property type="molecule type" value="Genomic_DNA"/>
</dbReference>
<dbReference type="Pfam" id="PF00586">
    <property type="entry name" value="AIRS"/>
    <property type="match status" value="1"/>
</dbReference>
<comment type="caution">
    <text evidence="2">Lacks conserved residue(s) required for the propagation of feature annotation.</text>
</comment>
<dbReference type="CDD" id="cd02194">
    <property type="entry name" value="ThiL"/>
    <property type="match status" value="1"/>
</dbReference>
<feature type="binding site" evidence="2">
    <location>
        <position position="118"/>
    </location>
    <ligand>
        <name>Mg(2+)</name>
        <dbReference type="ChEBI" id="CHEBI:18420"/>
        <label>1</label>
    </ligand>
</feature>
<feature type="binding site" evidence="2">
    <location>
        <position position="41"/>
    </location>
    <ligand>
        <name>Mg(2+)</name>
        <dbReference type="ChEBI" id="CHEBI:18420"/>
        <label>4</label>
    </ligand>
</feature>
<proteinExistence type="inferred from homology"/>
<evidence type="ECO:0000259" key="4">
    <source>
        <dbReference type="Pfam" id="PF02769"/>
    </source>
</evidence>
<feature type="domain" description="PurM-like N-terminal" evidence="3">
    <location>
        <begin position="24"/>
        <end position="133"/>
    </location>
</feature>
<dbReference type="EC" id="2.7.4.16" evidence="2"/>
<dbReference type="Gene3D" id="3.90.650.10">
    <property type="entry name" value="PurM-like C-terminal domain"/>
    <property type="match status" value="1"/>
</dbReference>
<dbReference type="SUPFAM" id="SSF56042">
    <property type="entry name" value="PurM C-terminal domain-like"/>
    <property type="match status" value="1"/>
</dbReference>
<dbReference type="HAMAP" id="MF_02128">
    <property type="entry name" value="TMP_kinase"/>
    <property type="match status" value="1"/>
</dbReference>
<keyword evidence="2 5" id="KW-0808">Transferase</keyword>
<dbReference type="Gene3D" id="3.30.1330.10">
    <property type="entry name" value="PurM-like, N-terminal domain"/>
    <property type="match status" value="1"/>
</dbReference>
<feature type="binding site" evidence="2">
    <location>
        <position position="26"/>
    </location>
    <ligand>
        <name>Mg(2+)</name>
        <dbReference type="ChEBI" id="CHEBI:18420"/>
        <label>4</label>
    </ligand>
</feature>
<dbReference type="NCBIfam" id="TIGR01379">
    <property type="entry name" value="thiL"/>
    <property type="match status" value="1"/>
</dbReference>
<feature type="binding site" evidence="2">
    <location>
        <position position="71"/>
    </location>
    <ligand>
        <name>Mg(2+)</name>
        <dbReference type="ChEBI" id="CHEBI:18420"/>
        <label>4</label>
    </ligand>
</feature>
<evidence type="ECO:0000313" key="6">
    <source>
        <dbReference type="Proteomes" id="UP000182715"/>
    </source>
</evidence>
<evidence type="ECO:0000256" key="1">
    <source>
        <dbReference type="ARBA" id="ARBA00022977"/>
    </source>
</evidence>
<organism evidence="5 6">
    <name type="scientific">Neisseria meningitidis serogroup B</name>
    <dbReference type="NCBI Taxonomy" id="491"/>
    <lineage>
        <taxon>Bacteria</taxon>
        <taxon>Pseudomonadati</taxon>
        <taxon>Pseudomonadota</taxon>
        <taxon>Betaproteobacteria</taxon>
        <taxon>Neisseriales</taxon>
        <taxon>Neisseriaceae</taxon>
        <taxon>Neisseria</taxon>
    </lineage>
</organism>
<comment type="function">
    <text evidence="2">Catalyzes the ATP-dependent phosphorylation of thiamine-monophosphate (TMP) to form thiamine-pyrophosphate (TPP), the active form of vitamin B1.</text>
</comment>
<feature type="binding site" evidence="2">
    <location>
        <position position="71"/>
    </location>
    <ligand>
        <name>Mg(2+)</name>
        <dbReference type="ChEBI" id="CHEBI:18420"/>
        <label>3</label>
    </ligand>
</feature>
<feature type="domain" description="PurM-like C-terminal" evidence="4">
    <location>
        <begin position="202"/>
        <end position="299"/>
    </location>
</feature>
<feature type="binding site" evidence="2">
    <location>
        <position position="26"/>
    </location>
    <ligand>
        <name>Mg(2+)</name>
        <dbReference type="ChEBI" id="CHEBI:18420"/>
        <label>3</label>
    </ligand>
</feature>
<evidence type="ECO:0000259" key="3">
    <source>
        <dbReference type="Pfam" id="PF00586"/>
    </source>
</evidence>
<feature type="binding site" evidence="2">
    <location>
        <position position="43"/>
    </location>
    <ligand>
        <name>Mg(2+)</name>
        <dbReference type="ChEBI" id="CHEBI:18420"/>
        <label>2</label>
    </ligand>
</feature>
<dbReference type="Proteomes" id="UP000182715">
    <property type="component" value="Unassembled WGS sequence"/>
</dbReference>
<dbReference type="InterPro" id="IPR006283">
    <property type="entry name" value="ThiL-like"/>
</dbReference>